<evidence type="ECO:0000256" key="6">
    <source>
        <dbReference type="ARBA" id="ARBA00023136"/>
    </source>
</evidence>
<dbReference type="RefSeq" id="WP_186840840.1">
    <property type="nucleotide sequence ID" value="NZ_WJBC01000001.1"/>
</dbReference>
<keyword evidence="8" id="KW-0807">Transducer</keyword>
<keyword evidence="6 10" id="KW-0472">Membrane</keyword>
<comment type="similarity">
    <text evidence="7">Belongs to the methyl-accepting chemotaxis (MCP) protein family.</text>
</comment>
<evidence type="ECO:0000256" key="7">
    <source>
        <dbReference type="ARBA" id="ARBA00029447"/>
    </source>
</evidence>
<evidence type="ECO:0000256" key="5">
    <source>
        <dbReference type="ARBA" id="ARBA00022989"/>
    </source>
</evidence>
<dbReference type="InterPro" id="IPR004089">
    <property type="entry name" value="MCPsignal_dom"/>
</dbReference>
<proteinExistence type="inferred from homology"/>
<keyword evidence="4 10" id="KW-0812">Transmembrane</keyword>
<dbReference type="Pfam" id="PF00672">
    <property type="entry name" value="HAMP"/>
    <property type="match status" value="1"/>
</dbReference>
<comment type="caution">
    <text evidence="13">The sequence shown here is derived from an EMBL/GenBank/DDBJ whole genome shotgun (WGS) entry which is preliminary data.</text>
</comment>
<keyword evidence="14" id="KW-1185">Reference proteome</keyword>
<dbReference type="Pfam" id="PF00015">
    <property type="entry name" value="MCPsignal"/>
    <property type="match status" value="1"/>
</dbReference>
<dbReference type="PANTHER" id="PTHR43531:SF11">
    <property type="entry name" value="METHYL-ACCEPTING CHEMOTAXIS PROTEIN 3"/>
    <property type="match status" value="1"/>
</dbReference>
<keyword evidence="2" id="KW-1003">Cell membrane</keyword>
<protein>
    <submittedName>
        <fullName evidence="13">HAMP domain-containing protein</fullName>
    </submittedName>
</protein>
<dbReference type="Gene3D" id="1.10.287.950">
    <property type="entry name" value="Methyl-accepting chemotaxis protein"/>
    <property type="match status" value="1"/>
</dbReference>
<feature type="domain" description="HAMP" evidence="12">
    <location>
        <begin position="218"/>
        <end position="270"/>
    </location>
</feature>
<dbReference type="PROSITE" id="PS50111">
    <property type="entry name" value="CHEMOTAXIS_TRANSDUC_2"/>
    <property type="match status" value="1"/>
</dbReference>
<evidence type="ECO:0000256" key="4">
    <source>
        <dbReference type="ARBA" id="ARBA00022692"/>
    </source>
</evidence>
<evidence type="ECO:0000256" key="10">
    <source>
        <dbReference type="SAM" id="Phobius"/>
    </source>
</evidence>
<gene>
    <name evidence="13" type="ORF">GH808_00480</name>
</gene>
<organism evidence="13 14">
    <name type="scientific">Acetobacterium fimetarium</name>
    <dbReference type="NCBI Taxonomy" id="52691"/>
    <lineage>
        <taxon>Bacteria</taxon>
        <taxon>Bacillati</taxon>
        <taxon>Bacillota</taxon>
        <taxon>Clostridia</taxon>
        <taxon>Eubacteriales</taxon>
        <taxon>Eubacteriaceae</taxon>
        <taxon>Acetobacterium</taxon>
    </lineage>
</organism>
<dbReference type="SUPFAM" id="SSF103190">
    <property type="entry name" value="Sensory domain-like"/>
    <property type="match status" value="1"/>
</dbReference>
<dbReference type="Proteomes" id="UP000603234">
    <property type="component" value="Unassembled WGS sequence"/>
</dbReference>
<dbReference type="Gene3D" id="1.20.120.1530">
    <property type="match status" value="2"/>
</dbReference>
<sequence length="916" mass="98455">MKKNKRFFNLSSIRYKLLIIPLFCVFVGIVAISITSSYLIRESLLTDMKNNGFVTSQRFVTQLENNTNAINALKSGNSGVPAELLQGFSEKFGYQAMVDNLADDKTVVYVAVIDKTGLDIADTVKEDIGKSYSDDPDTMAAIRNGSSSASEYYYETKDQIVYDVLYPITINGERIGAIDIGYSMDTVADAITYNVMLIAGIGLLIFLMLAFVLYQISKTITGPIGKVNHMIQEMNQGHLSERLNIQTDNEIGAMALALDSFADGLQTVCIGTLNQIAQGDVSAQIVLRDDKDEIAPALKRTIETIRSLIDEVNLLSAAAVEGRLSTRGNADAFEGGFRDVVQGVNDTLDAVIDPLNVAADYIKRIGNGEIPPQITATYQGDFNEIKNNINSCIDGLGGLKEGSRVLAAMSLNDYTQTVDGNYRGIYAEIANSVNDVQKRLIHVVDVCNNLANGDMGDLAALKSIGQRSDNDQLIPSLISMIENIDKLVAETKAMAQTAVEGDLSYRGDAAKFPGEYALVIEGFNQTLDAVIDPIKAASKTLNELSQGNLNIVMEGNFSGDNGRIKEDMNRTIAFLKRYVDEITATLKNIGDGDMTQEITTHYLGDFTDIKLAINEITTSLSETMSEINEAAVQVEAGSRQISDGGQALSQGTTEQASSIQELTASIEEVAAETKRNATNANEANARAIEVRTNALTGNDQMEKMVSSMADINDSSNNISKIIKVIDDIAFQTNILALNAAVEAARAGQHGKGFAVVAEEVRTLAARSAEAAKETTVLIEGSIDKVEAGTKIADETAVSLKEILNEIEKVADLVGKIAQASNDQASEIAQITTGIEQVSLVVQTNSATAEESAAASEELSGQAEMLKQMVGAFRLKGQTRAAVLSPTAAPPKPQTKRPAEPVIELGDFGFDTGSDKY</sequence>
<dbReference type="InterPro" id="IPR033463">
    <property type="entry name" value="sCache_3"/>
</dbReference>
<dbReference type="InterPro" id="IPR029151">
    <property type="entry name" value="Sensor-like_sf"/>
</dbReference>
<comment type="subcellular location">
    <subcellularLocation>
        <location evidence="1">Cell membrane</location>
        <topology evidence="1">Multi-pass membrane protein</topology>
    </subcellularLocation>
</comment>
<dbReference type="Gene3D" id="3.30.450.20">
    <property type="entry name" value="PAS domain"/>
    <property type="match status" value="1"/>
</dbReference>
<name>A0ABR6WRD3_9FIRM</name>
<evidence type="ECO:0000313" key="14">
    <source>
        <dbReference type="Proteomes" id="UP000603234"/>
    </source>
</evidence>
<feature type="transmembrane region" description="Helical" evidence="10">
    <location>
        <begin position="20"/>
        <end position="40"/>
    </location>
</feature>
<evidence type="ECO:0000259" key="12">
    <source>
        <dbReference type="PROSITE" id="PS50885"/>
    </source>
</evidence>
<accession>A0ABR6WRD3</accession>
<evidence type="ECO:0000256" key="8">
    <source>
        <dbReference type="PROSITE-ProRule" id="PRU00284"/>
    </source>
</evidence>
<dbReference type="EMBL" id="WJBC01000001">
    <property type="protein sequence ID" value="MBC3802918.1"/>
    <property type="molecule type" value="Genomic_DNA"/>
</dbReference>
<keyword evidence="5 10" id="KW-1133">Transmembrane helix</keyword>
<reference evidence="13 14" key="1">
    <citation type="journal article" date="2020" name="mSystems">
        <title>Defining Genomic and Predicted Metabolic Features of the Acetobacterium Genus.</title>
        <authorList>
            <person name="Ross D.E."/>
            <person name="Marshall C.W."/>
            <person name="Gulliver D."/>
            <person name="May H.D."/>
            <person name="Norman R.S."/>
        </authorList>
    </citation>
    <scope>NUCLEOTIDE SEQUENCE [LARGE SCALE GENOMIC DNA]</scope>
    <source>
        <strain evidence="13 14">DSM 8238</strain>
    </source>
</reference>
<evidence type="ECO:0000256" key="9">
    <source>
        <dbReference type="SAM" id="MobiDB-lite"/>
    </source>
</evidence>
<dbReference type="PROSITE" id="PS50885">
    <property type="entry name" value="HAMP"/>
    <property type="match status" value="2"/>
</dbReference>
<dbReference type="SUPFAM" id="SSF58104">
    <property type="entry name" value="Methyl-accepting chemotaxis protein (MCP) signaling domain"/>
    <property type="match status" value="1"/>
</dbReference>
<dbReference type="CDD" id="cd06225">
    <property type="entry name" value="HAMP"/>
    <property type="match status" value="1"/>
</dbReference>
<evidence type="ECO:0000259" key="11">
    <source>
        <dbReference type="PROSITE" id="PS50111"/>
    </source>
</evidence>
<dbReference type="CDD" id="cd11386">
    <property type="entry name" value="MCP_signal"/>
    <property type="match status" value="1"/>
</dbReference>
<evidence type="ECO:0000256" key="2">
    <source>
        <dbReference type="ARBA" id="ARBA00022475"/>
    </source>
</evidence>
<evidence type="ECO:0000256" key="1">
    <source>
        <dbReference type="ARBA" id="ARBA00004651"/>
    </source>
</evidence>
<dbReference type="SMART" id="SM00304">
    <property type="entry name" value="HAMP"/>
    <property type="match status" value="4"/>
</dbReference>
<dbReference type="Pfam" id="PF18947">
    <property type="entry name" value="HAMP_2"/>
    <property type="match status" value="3"/>
</dbReference>
<dbReference type="Pfam" id="PF17203">
    <property type="entry name" value="sCache_3_2"/>
    <property type="match status" value="1"/>
</dbReference>
<evidence type="ECO:0000313" key="13">
    <source>
        <dbReference type="EMBL" id="MBC3802918.1"/>
    </source>
</evidence>
<dbReference type="PANTHER" id="PTHR43531">
    <property type="entry name" value="PROTEIN ICFG"/>
    <property type="match status" value="1"/>
</dbReference>
<feature type="domain" description="HAMP" evidence="12">
    <location>
        <begin position="573"/>
        <end position="625"/>
    </location>
</feature>
<dbReference type="SUPFAM" id="SSF158472">
    <property type="entry name" value="HAMP domain-like"/>
    <property type="match status" value="1"/>
</dbReference>
<keyword evidence="3" id="KW-0145">Chemotaxis</keyword>
<dbReference type="InterPro" id="IPR051310">
    <property type="entry name" value="MCP_chemotaxis"/>
</dbReference>
<dbReference type="SMART" id="SM00283">
    <property type="entry name" value="MA"/>
    <property type="match status" value="1"/>
</dbReference>
<feature type="transmembrane region" description="Helical" evidence="10">
    <location>
        <begin position="191"/>
        <end position="214"/>
    </location>
</feature>
<dbReference type="InterPro" id="IPR003660">
    <property type="entry name" value="HAMP_dom"/>
</dbReference>
<feature type="domain" description="Methyl-accepting transducer" evidence="11">
    <location>
        <begin position="630"/>
        <end position="859"/>
    </location>
</feature>
<feature type="region of interest" description="Disordered" evidence="9">
    <location>
        <begin position="883"/>
        <end position="916"/>
    </location>
</feature>
<evidence type="ECO:0000256" key="3">
    <source>
        <dbReference type="ARBA" id="ARBA00022500"/>
    </source>
</evidence>